<accession>A0A9Q3EZS4</accession>
<feature type="region of interest" description="Disordered" evidence="1">
    <location>
        <begin position="1"/>
        <end position="37"/>
    </location>
</feature>
<evidence type="ECO:0000313" key="2">
    <source>
        <dbReference type="EMBL" id="MBW0528080.1"/>
    </source>
</evidence>
<evidence type="ECO:0000313" key="3">
    <source>
        <dbReference type="Proteomes" id="UP000765509"/>
    </source>
</evidence>
<name>A0A9Q3EZS4_9BASI</name>
<sequence length="134" mass="15355">MKKIYAIEKVPEEETQKEDSESDSMGDAIREISDDDQDPIEELLVEYLEKEQLEIHEIQLKEGLIQDTSNKNLGKHTQYSQTFLVTPTKGMTYIDGTGTKMRVCVDNAQHPLIIDSGAHFSIVARKYFDRNFSN</sequence>
<proteinExistence type="predicted"/>
<organism evidence="2 3">
    <name type="scientific">Austropuccinia psidii MF-1</name>
    <dbReference type="NCBI Taxonomy" id="1389203"/>
    <lineage>
        <taxon>Eukaryota</taxon>
        <taxon>Fungi</taxon>
        <taxon>Dikarya</taxon>
        <taxon>Basidiomycota</taxon>
        <taxon>Pucciniomycotina</taxon>
        <taxon>Pucciniomycetes</taxon>
        <taxon>Pucciniales</taxon>
        <taxon>Sphaerophragmiaceae</taxon>
        <taxon>Austropuccinia</taxon>
    </lineage>
</organism>
<keyword evidence="3" id="KW-1185">Reference proteome</keyword>
<gene>
    <name evidence="2" type="ORF">O181_067795</name>
</gene>
<reference evidence="2" key="1">
    <citation type="submission" date="2021-03" db="EMBL/GenBank/DDBJ databases">
        <title>Draft genome sequence of rust myrtle Austropuccinia psidii MF-1, a brazilian biotype.</title>
        <authorList>
            <person name="Quecine M.C."/>
            <person name="Pachon D.M.R."/>
            <person name="Bonatelli M.L."/>
            <person name="Correr F.H."/>
            <person name="Franceschini L.M."/>
            <person name="Leite T.F."/>
            <person name="Margarido G.R.A."/>
            <person name="Almeida C.A."/>
            <person name="Ferrarezi J.A."/>
            <person name="Labate C.A."/>
        </authorList>
    </citation>
    <scope>NUCLEOTIDE SEQUENCE</scope>
    <source>
        <strain evidence="2">MF-1</strain>
    </source>
</reference>
<dbReference type="AlphaFoldDB" id="A0A9Q3EZS4"/>
<dbReference type="Proteomes" id="UP000765509">
    <property type="component" value="Unassembled WGS sequence"/>
</dbReference>
<feature type="compositionally biased region" description="Basic and acidic residues" evidence="1">
    <location>
        <begin position="1"/>
        <end position="19"/>
    </location>
</feature>
<comment type="caution">
    <text evidence="2">The sequence shown here is derived from an EMBL/GenBank/DDBJ whole genome shotgun (WGS) entry which is preliminary data.</text>
</comment>
<evidence type="ECO:0000256" key="1">
    <source>
        <dbReference type="SAM" id="MobiDB-lite"/>
    </source>
</evidence>
<dbReference type="EMBL" id="AVOT02034058">
    <property type="protein sequence ID" value="MBW0528080.1"/>
    <property type="molecule type" value="Genomic_DNA"/>
</dbReference>
<protein>
    <submittedName>
        <fullName evidence="2">Uncharacterized protein</fullName>
    </submittedName>
</protein>